<dbReference type="Proteomes" id="UP000309174">
    <property type="component" value="Unassembled WGS sequence"/>
</dbReference>
<evidence type="ECO:0000256" key="4">
    <source>
        <dbReference type="ARBA" id="ARBA00023002"/>
    </source>
</evidence>
<accession>A0A5C4JDI1</accession>
<gene>
    <name evidence="6" type="ORF">ETD83_12845</name>
</gene>
<sequence>MRSQRADRTEWQVLVVGAGNAGLCAGIAALQAGARDVVVLDSAPRELRGGNSALTKSMRFSWATGSFIAALLRDSDQHRVDDILTGWSGYSDEQYLDDWLRVSGGQVDKALIESITCRSADTIAWMRASGQRWVPRPDPLPGDVPVIFEGGGQGLQARNFAEFERLGGTVRYGSTVTDIERIAGDRYVVRGSGETFPIVSDALVLASGGFEGNPQTRERYLGDQWRDVKLRGVPFNNGAPMEAAIALGADTAGNWKKCHATPQGTELPDYVLPGQMHESHLLTRYAFPLGIVVNRDGRRFFDESAGYSNLTYVSLGQQIMHQPGKIAFQIFDGKVLAARSLPAGYLGDPAAVIVRTLEEGAERLGIDSGNLVDEVGRLNDSSGDLTPAAAGNTPRAPKRLDSPPFLFVPVVSGLTFTYGGLSVTTGAQVRGGGEPIEGLYAAGVIVGGLYDEGYPAGTGLMAGAVLGRAAGTSAAAHAARVRGKGSC</sequence>
<keyword evidence="3" id="KW-0274">FAD</keyword>
<proteinExistence type="predicted"/>
<feature type="domain" description="FAD-dependent oxidoreductase 2 FAD-binding" evidence="5">
    <location>
        <begin position="13"/>
        <end position="457"/>
    </location>
</feature>
<dbReference type="SUPFAM" id="SSF56425">
    <property type="entry name" value="Succinate dehydrogenase/fumarate reductase flavoprotein, catalytic domain"/>
    <property type="match status" value="1"/>
</dbReference>
<evidence type="ECO:0000256" key="1">
    <source>
        <dbReference type="ARBA" id="ARBA00001974"/>
    </source>
</evidence>
<name>A0A5C4JDI1_9ACTN</name>
<keyword evidence="7" id="KW-1185">Reference proteome</keyword>
<dbReference type="Gene3D" id="3.50.50.60">
    <property type="entry name" value="FAD/NAD(P)-binding domain"/>
    <property type="match status" value="1"/>
</dbReference>
<dbReference type="OrthoDB" id="9813348at2"/>
<comment type="cofactor">
    <cofactor evidence="1">
        <name>FAD</name>
        <dbReference type="ChEBI" id="CHEBI:57692"/>
    </cofactor>
</comment>
<dbReference type="InterPro" id="IPR050315">
    <property type="entry name" value="FAD-oxidoreductase_2"/>
</dbReference>
<dbReference type="InterPro" id="IPR027477">
    <property type="entry name" value="Succ_DH/fumarate_Rdtase_cat_sf"/>
</dbReference>
<dbReference type="EMBL" id="VCKW01000052">
    <property type="protein sequence ID" value="TMR02258.1"/>
    <property type="molecule type" value="Genomic_DNA"/>
</dbReference>
<dbReference type="InterPro" id="IPR036188">
    <property type="entry name" value="FAD/NAD-bd_sf"/>
</dbReference>
<evidence type="ECO:0000259" key="5">
    <source>
        <dbReference type="Pfam" id="PF00890"/>
    </source>
</evidence>
<evidence type="ECO:0000313" key="7">
    <source>
        <dbReference type="Proteomes" id="UP000309174"/>
    </source>
</evidence>
<dbReference type="PANTHER" id="PTHR43400:SF7">
    <property type="entry name" value="FAD-DEPENDENT OXIDOREDUCTASE 2 FAD BINDING DOMAIN-CONTAINING PROTEIN"/>
    <property type="match status" value="1"/>
</dbReference>
<protein>
    <submittedName>
        <fullName evidence="6">FAD-dependent oxidoreductase</fullName>
    </submittedName>
</protein>
<dbReference type="AlphaFoldDB" id="A0A5C4JDI1"/>
<dbReference type="GO" id="GO:0033765">
    <property type="term" value="F:steroid dehydrogenase activity, acting on the CH-CH group of donors"/>
    <property type="evidence" value="ECO:0007669"/>
    <property type="project" value="UniProtKB-ARBA"/>
</dbReference>
<organism evidence="6 7">
    <name type="scientific">Actinomadura soli</name>
    <dbReference type="NCBI Taxonomy" id="2508997"/>
    <lineage>
        <taxon>Bacteria</taxon>
        <taxon>Bacillati</taxon>
        <taxon>Actinomycetota</taxon>
        <taxon>Actinomycetes</taxon>
        <taxon>Streptosporangiales</taxon>
        <taxon>Thermomonosporaceae</taxon>
        <taxon>Actinomadura</taxon>
    </lineage>
</organism>
<evidence type="ECO:0000313" key="6">
    <source>
        <dbReference type="EMBL" id="TMR02258.1"/>
    </source>
</evidence>
<evidence type="ECO:0000256" key="3">
    <source>
        <dbReference type="ARBA" id="ARBA00022827"/>
    </source>
</evidence>
<reference evidence="6 7" key="1">
    <citation type="submission" date="2019-05" db="EMBL/GenBank/DDBJ databases">
        <title>Draft genome sequence of Actinomadura sp. 14C53.</title>
        <authorList>
            <person name="Saricaoglu S."/>
            <person name="Isik K."/>
        </authorList>
    </citation>
    <scope>NUCLEOTIDE SEQUENCE [LARGE SCALE GENOMIC DNA]</scope>
    <source>
        <strain evidence="6 7">14C53</strain>
    </source>
</reference>
<dbReference type="Gene3D" id="3.90.700.10">
    <property type="entry name" value="Succinate dehydrogenase/fumarate reductase flavoprotein, catalytic domain"/>
    <property type="match status" value="1"/>
</dbReference>
<dbReference type="PANTHER" id="PTHR43400">
    <property type="entry name" value="FUMARATE REDUCTASE"/>
    <property type="match status" value="1"/>
</dbReference>
<dbReference type="InterPro" id="IPR003953">
    <property type="entry name" value="FAD-dep_OxRdtase_2_FAD-bd"/>
</dbReference>
<evidence type="ECO:0000256" key="2">
    <source>
        <dbReference type="ARBA" id="ARBA00022630"/>
    </source>
</evidence>
<keyword evidence="2" id="KW-0285">Flavoprotein</keyword>
<comment type="caution">
    <text evidence="6">The sequence shown here is derived from an EMBL/GenBank/DDBJ whole genome shotgun (WGS) entry which is preliminary data.</text>
</comment>
<dbReference type="SUPFAM" id="SSF51905">
    <property type="entry name" value="FAD/NAD(P)-binding domain"/>
    <property type="match status" value="1"/>
</dbReference>
<keyword evidence="4" id="KW-0560">Oxidoreductase</keyword>
<dbReference type="Pfam" id="PF00890">
    <property type="entry name" value="FAD_binding_2"/>
    <property type="match status" value="1"/>
</dbReference>